<name>A0A835KEV0_9ROSI</name>
<dbReference type="AlphaFoldDB" id="A0A835KEV0"/>
<evidence type="ECO:0000313" key="1">
    <source>
        <dbReference type="EMBL" id="KAF9685828.1"/>
    </source>
</evidence>
<sequence>MLPQISISIQYDSADKKSCPYNMASFKLCFVVALLLTACIIASNVQIIEAQKAIHCRTDADCKKYVPACSKCVLTLCVCGNLEKEKPQILLR</sequence>
<accession>A0A835KEV0</accession>
<evidence type="ECO:0000313" key="2">
    <source>
        <dbReference type="Proteomes" id="UP000657918"/>
    </source>
</evidence>
<keyword evidence="2" id="KW-1185">Reference proteome</keyword>
<gene>
    <name evidence="1" type="ORF">SADUNF_Sadunf03G0094700</name>
</gene>
<reference evidence="1 2" key="1">
    <citation type="submission" date="2020-10" db="EMBL/GenBank/DDBJ databases">
        <title>Plant Genome Project.</title>
        <authorList>
            <person name="Zhang R.-G."/>
        </authorList>
    </citation>
    <scope>NUCLEOTIDE SEQUENCE [LARGE SCALE GENOMIC DNA]</scope>
    <source>
        <strain evidence="1">FAFU-HL-1</strain>
        <tissue evidence="1">Leaf</tissue>
    </source>
</reference>
<dbReference type="EMBL" id="JADGMS010000003">
    <property type="protein sequence ID" value="KAF9685828.1"/>
    <property type="molecule type" value="Genomic_DNA"/>
</dbReference>
<dbReference type="Proteomes" id="UP000657918">
    <property type="component" value="Unassembled WGS sequence"/>
</dbReference>
<organism evidence="1 2">
    <name type="scientific">Salix dunnii</name>
    <dbReference type="NCBI Taxonomy" id="1413687"/>
    <lineage>
        <taxon>Eukaryota</taxon>
        <taxon>Viridiplantae</taxon>
        <taxon>Streptophyta</taxon>
        <taxon>Embryophyta</taxon>
        <taxon>Tracheophyta</taxon>
        <taxon>Spermatophyta</taxon>
        <taxon>Magnoliopsida</taxon>
        <taxon>eudicotyledons</taxon>
        <taxon>Gunneridae</taxon>
        <taxon>Pentapetalae</taxon>
        <taxon>rosids</taxon>
        <taxon>fabids</taxon>
        <taxon>Malpighiales</taxon>
        <taxon>Salicaceae</taxon>
        <taxon>Saliceae</taxon>
        <taxon>Salix</taxon>
    </lineage>
</organism>
<protein>
    <submittedName>
        <fullName evidence="1">Uncharacterized protein</fullName>
    </submittedName>
</protein>
<proteinExistence type="predicted"/>
<comment type="caution">
    <text evidence="1">The sequence shown here is derived from an EMBL/GenBank/DDBJ whole genome shotgun (WGS) entry which is preliminary data.</text>
</comment>